<feature type="region of interest" description="Disordered" evidence="1">
    <location>
        <begin position="1443"/>
        <end position="1503"/>
    </location>
</feature>
<feature type="region of interest" description="Disordered" evidence="1">
    <location>
        <begin position="1198"/>
        <end position="1383"/>
    </location>
</feature>
<feature type="compositionally biased region" description="Basic and acidic residues" evidence="1">
    <location>
        <begin position="1461"/>
        <end position="1476"/>
    </location>
</feature>
<feature type="region of interest" description="Disordered" evidence="1">
    <location>
        <begin position="1033"/>
        <end position="1057"/>
    </location>
</feature>
<evidence type="ECO:0000256" key="1">
    <source>
        <dbReference type="SAM" id="MobiDB-lite"/>
    </source>
</evidence>
<feature type="region of interest" description="Disordered" evidence="1">
    <location>
        <begin position="1133"/>
        <end position="1184"/>
    </location>
</feature>
<feature type="compositionally biased region" description="Basic and acidic residues" evidence="1">
    <location>
        <begin position="596"/>
        <end position="624"/>
    </location>
</feature>
<feature type="compositionally biased region" description="Basic and acidic residues" evidence="1">
    <location>
        <begin position="1211"/>
        <end position="1234"/>
    </location>
</feature>
<feature type="compositionally biased region" description="Polar residues" evidence="1">
    <location>
        <begin position="686"/>
        <end position="697"/>
    </location>
</feature>
<feature type="compositionally biased region" description="Low complexity" evidence="1">
    <location>
        <begin position="868"/>
        <end position="883"/>
    </location>
</feature>
<accession>A0A8H3IY48</accession>
<evidence type="ECO:0000313" key="2">
    <source>
        <dbReference type="EMBL" id="CAF9931944.1"/>
    </source>
</evidence>
<feature type="compositionally biased region" description="Low complexity" evidence="1">
    <location>
        <begin position="1708"/>
        <end position="1723"/>
    </location>
</feature>
<feature type="compositionally biased region" description="Polar residues" evidence="1">
    <location>
        <begin position="519"/>
        <end position="534"/>
    </location>
</feature>
<keyword evidence="3" id="KW-1185">Reference proteome</keyword>
<feature type="region of interest" description="Disordered" evidence="1">
    <location>
        <begin position="510"/>
        <end position="902"/>
    </location>
</feature>
<proteinExistence type="predicted"/>
<feature type="region of interest" description="Disordered" evidence="1">
    <location>
        <begin position="920"/>
        <end position="1000"/>
    </location>
</feature>
<comment type="caution">
    <text evidence="2">The sequence shown here is derived from an EMBL/GenBank/DDBJ whole genome shotgun (WGS) entry which is preliminary data.</text>
</comment>
<feature type="compositionally biased region" description="Basic and acidic residues" evidence="1">
    <location>
        <begin position="1289"/>
        <end position="1309"/>
    </location>
</feature>
<organism evidence="2 3">
    <name type="scientific">Alectoria fallacina</name>
    <dbReference type="NCBI Taxonomy" id="1903189"/>
    <lineage>
        <taxon>Eukaryota</taxon>
        <taxon>Fungi</taxon>
        <taxon>Dikarya</taxon>
        <taxon>Ascomycota</taxon>
        <taxon>Pezizomycotina</taxon>
        <taxon>Lecanoromycetes</taxon>
        <taxon>OSLEUM clade</taxon>
        <taxon>Lecanoromycetidae</taxon>
        <taxon>Lecanorales</taxon>
        <taxon>Lecanorineae</taxon>
        <taxon>Parmeliaceae</taxon>
        <taxon>Alectoria</taxon>
    </lineage>
</organism>
<feature type="compositionally biased region" description="Basic residues" evidence="1">
    <location>
        <begin position="889"/>
        <end position="900"/>
    </location>
</feature>
<feature type="compositionally biased region" description="Basic residues" evidence="1">
    <location>
        <begin position="757"/>
        <end position="770"/>
    </location>
</feature>
<dbReference type="Proteomes" id="UP000664203">
    <property type="component" value="Unassembled WGS sequence"/>
</dbReference>
<feature type="compositionally biased region" description="Basic and acidic residues" evidence="1">
    <location>
        <begin position="535"/>
        <end position="558"/>
    </location>
</feature>
<protein>
    <submittedName>
        <fullName evidence="2">Uncharacterized protein</fullName>
    </submittedName>
</protein>
<feature type="compositionally biased region" description="Polar residues" evidence="1">
    <location>
        <begin position="936"/>
        <end position="951"/>
    </location>
</feature>
<name>A0A8H3IY48_9LECA</name>
<feature type="compositionally biased region" description="Basic and acidic residues" evidence="1">
    <location>
        <begin position="852"/>
        <end position="863"/>
    </location>
</feature>
<feature type="region of interest" description="Disordered" evidence="1">
    <location>
        <begin position="1671"/>
        <end position="1736"/>
    </location>
</feature>
<feature type="region of interest" description="Disordered" evidence="1">
    <location>
        <begin position="1071"/>
        <end position="1109"/>
    </location>
</feature>
<sequence length="1864" mass="204339">MSSNHIPGSGQEAPPLVVLAAWLENAHHRDDRVVSLPANTSQAIKQARLLGAQHDVQEVQAIVSALDSRDTILCERLDSLGLTILCSIFIHSQECIAQQRGLCLLAKALHPNELDSAKKAAHKQGKKMAMGQAALTLLIKDFLKTHVSDKLRRWLGILALELLEGCPENTEKLQSDLPKEKHWQYLSGVIEHGSCQVLKLLAGSMIREMLSFGVSPDDFWPTENGLDLYSKFPKSQHQSSQWVTSFEEFVDELVLAKILTQEVSSVMFAHAVYVGDQKWDLEGASDILVTISEELTIIVPANGANLAVYIDVPLNSILDVSFGKKLGTDSPQPTYGLVIQLKSEVASNCILNATGYAENDVALAFASEKDANTLRRLLMLTNIRMNGFPPQSQSGAIAVSGPILSDDELAAPGLALSNSQNSMRTAFLASAISPHRHAMSTITPTRLEIVHTSQRASTENQEGSSSSVLEQNEDLQRFGHHVEMAAEGIDVSQNDILVYQANEGIDVSETDDVSRQETQHQNIQARVPDNASSNLRDRYSEALNKKTQKPTDHFERSSDIGLSSPVRRHTSVNAIQNEPAFHARPRQQAIPSVEQVENKKSLEGQDREHDDLYDASPKVKDGPRRSPRISTQDNNPKNLERPLESTARKASVKTGPPIKLSRQLRDANGVVDSRTERPADDCLAISTKNGAGNVETSSNRKKIKAPAPAKSTKPTKKTAQNKGKAIATEEPPNISFDNYDLPPSPTRADSPVQISGNKRKVASTRLKATKAPRNNQKQAKPMLTKVAATTSSKGPAKQSTKDLKKKEPSVPDRPTDKKTPGDDNTIWDVDGAYSEEEPQNLGRPRQPAKAVKKQEGRAPKANEAKLQTTSPTTRPGKGKPTTTALSQPRTRRTAAIKANKRIQGLDDFDEIVDDDEIVLTPKISNQHTASRAPKAPTSQKIRGSNDGQPTSGGKLPTQKPSTKDFIPDSFNAGSSTKQPKKIHGPGSVSDAKANIGPENADLVEEAPAETLQCDPGDTIYNFTKANPITALEHSVASSHPDHCKPSSQPQTNPLEGDVEVKRAKVDLVPDSVPELEENINDTEPISARSHQYHDRGDLGAEDLAGSGDKDHVEDVLPYIDDVSLQLRTKVKGVEGEVSTPRAPTAPMVVETQQRRTSPRLAEAAQRALPGSTTRRGDPFGTKLNALMPKSRDINVMIKTRKVSGDANVESKGPKTPDPAERGRPSRDPKARAVDKLGATSLEEAKQVEDTQRRPKTAIQVEGEGEDLLFQTLKHTGELTSASGIKAKRKIEQSGDTSHKRAKLAPREQAEGASTRRKPAYDAEKTPPPVVSNKPLVIEFSTTGPRNQGTISTKKPKPPKDVGTGAPSALKSRMHNTPNPTTNQVELGFASVREAVKNPSEDIQYDLENAGGAQTKALQGSPLPKQSEYMRTVNAVATREANTQEYQAQKRKIAPFVDEPAPWEHDQFSKRQKRDIETPPTAHSLHPKMLPNPSPAMFHDRSQRLSSQNTRVNENGSPMPFLITRNDEVAADEQYLDDDDGKDALAEARLEERLMLQDDDPMLSEPVLPLRPHPSAVSISHPKTTIYKTLSNNSKQVPSSPHAPSAFGMMPPHHIYQDGEIVNAETKESIIPVKPKDPFLGAMQYPQNPFMNALRKSTELAAKHLVSGANVKRGLGGAVKPPSLNVGEDPDKTLVEPDLRKKYKQVHVSDSSPSSQSGSSPQASQHDESSDEESDTGIEARWRNELEPHQENMLECLLTISHRLIRHLIDKEIAIKDMVTDYKSRGKRLIEGYEKGRQDYIDSHRANNDRRHQNLVKTFEKAQAARAMTSKAVAKWRVQDMKARWEMRQEALMENMAAALAACTE</sequence>
<feature type="compositionally biased region" description="Basic and acidic residues" evidence="1">
    <location>
        <begin position="1242"/>
        <end position="1252"/>
    </location>
</feature>
<feature type="compositionally biased region" description="Polar residues" evidence="1">
    <location>
        <begin position="1339"/>
        <end position="1352"/>
    </location>
</feature>
<evidence type="ECO:0000313" key="3">
    <source>
        <dbReference type="Proteomes" id="UP000664203"/>
    </source>
</evidence>
<feature type="compositionally biased region" description="Polar residues" evidence="1">
    <location>
        <begin position="1374"/>
        <end position="1383"/>
    </location>
</feature>
<gene>
    <name evidence="2" type="ORF">ALECFALPRED_005127</name>
</gene>
<feature type="compositionally biased region" description="Basic and acidic residues" evidence="1">
    <location>
        <begin position="638"/>
        <end position="647"/>
    </location>
</feature>
<reference evidence="2" key="1">
    <citation type="submission" date="2021-03" db="EMBL/GenBank/DDBJ databases">
        <authorList>
            <person name="Tagirdzhanova G."/>
        </authorList>
    </citation>
    <scope>NUCLEOTIDE SEQUENCE</scope>
</reference>
<dbReference type="OrthoDB" id="5374844at2759"/>
<dbReference type="EMBL" id="CAJPDR010000315">
    <property type="protein sequence ID" value="CAF9931944.1"/>
    <property type="molecule type" value="Genomic_DNA"/>
</dbReference>
<feature type="compositionally biased region" description="Polar residues" evidence="1">
    <location>
        <begin position="628"/>
        <end position="637"/>
    </location>
</feature>
<feature type="compositionally biased region" description="Basic and acidic residues" evidence="1">
    <location>
        <begin position="799"/>
        <end position="821"/>
    </location>
</feature>
<feature type="compositionally biased region" description="Basic and acidic residues" evidence="1">
    <location>
        <begin position="1688"/>
        <end position="1699"/>
    </location>
</feature>